<name>A0A3R9MIV9_9BACT</name>
<dbReference type="Pfam" id="PF11964">
    <property type="entry name" value="SpoIIAA-like"/>
    <property type="match status" value="1"/>
</dbReference>
<dbReference type="AlphaFoldDB" id="A0A3R9MIV9"/>
<gene>
    <name evidence="1" type="ORF">EI293_10195</name>
</gene>
<organism evidence="1 2">
    <name type="scientific">Hymenobacter perfusus</name>
    <dbReference type="NCBI Taxonomy" id="1236770"/>
    <lineage>
        <taxon>Bacteria</taxon>
        <taxon>Pseudomonadati</taxon>
        <taxon>Bacteroidota</taxon>
        <taxon>Cytophagia</taxon>
        <taxon>Cytophagales</taxon>
        <taxon>Hymenobacteraceae</taxon>
        <taxon>Hymenobacter</taxon>
    </lineage>
</organism>
<evidence type="ECO:0008006" key="3">
    <source>
        <dbReference type="Google" id="ProtNLM"/>
    </source>
</evidence>
<evidence type="ECO:0000313" key="1">
    <source>
        <dbReference type="EMBL" id="RSK43273.1"/>
    </source>
</evidence>
<sequence>MEYLYDTPPLSIAYDPNHQWLYVEWKGQHDAESARTGGELVLKFLHERPCHKMLNDNSQVSSEWEQGARWVGTEYYRLLAQAGMRSVAWVCPAYWPARKSMETAMWFVTQPTVLLFDDVAAAYTWLLRQM</sequence>
<evidence type="ECO:0000313" key="2">
    <source>
        <dbReference type="Proteomes" id="UP000270291"/>
    </source>
</evidence>
<dbReference type="InterPro" id="IPR021866">
    <property type="entry name" value="SpoIIAA-like"/>
</dbReference>
<dbReference type="OrthoDB" id="893408at2"/>
<reference evidence="1 2" key="1">
    <citation type="submission" date="2018-12" db="EMBL/GenBank/DDBJ databases">
        <authorList>
            <person name="Feng G."/>
            <person name="Zhu H."/>
        </authorList>
    </citation>
    <scope>NUCLEOTIDE SEQUENCE [LARGE SCALE GENOMIC DNA]</scope>
    <source>
        <strain evidence="1 2">LMG 26000</strain>
    </source>
</reference>
<dbReference type="Proteomes" id="UP000270291">
    <property type="component" value="Unassembled WGS sequence"/>
</dbReference>
<comment type="caution">
    <text evidence="1">The sequence shown here is derived from an EMBL/GenBank/DDBJ whole genome shotgun (WGS) entry which is preliminary data.</text>
</comment>
<proteinExistence type="predicted"/>
<dbReference type="RefSeq" id="WP_125437255.1">
    <property type="nucleotide sequence ID" value="NZ_RWIU01000003.1"/>
</dbReference>
<dbReference type="EMBL" id="RWIU01000003">
    <property type="protein sequence ID" value="RSK43273.1"/>
    <property type="molecule type" value="Genomic_DNA"/>
</dbReference>
<accession>A0A3R9MIV9</accession>
<keyword evidence="2" id="KW-1185">Reference proteome</keyword>
<protein>
    <recommendedName>
        <fullName evidence="3">STAS/SEC14 domain-containing protein</fullName>
    </recommendedName>
</protein>